<dbReference type="GO" id="GO:0005815">
    <property type="term" value="C:microtubule organizing center"/>
    <property type="evidence" value="ECO:0007669"/>
    <property type="project" value="InterPro"/>
</dbReference>
<comment type="subcellular location">
    <subcellularLocation>
        <location evidence="1">Cytoplasm</location>
    </subcellularLocation>
</comment>
<evidence type="ECO:0000256" key="3">
    <source>
        <dbReference type="SAM" id="Coils"/>
    </source>
</evidence>
<keyword evidence="7" id="KW-1185">Reference proteome</keyword>
<evidence type="ECO:0000256" key="4">
    <source>
        <dbReference type="SAM" id="MobiDB-lite"/>
    </source>
</evidence>
<feature type="coiled-coil region" evidence="3">
    <location>
        <begin position="924"/>
        <end position="1079"/>
    </location>
</feature>
<feature type="region of interest" description="Disordered" evidence="4">
    <location>
        <begin position="1"/>
        <end position="107"/>
    </location>
</feature>
<evidence type="ECO:0000256" key="1">
    <source>
        <dbReference type="ARBA" id="ARBA00004496"/>
    </source>
</evidence>
<feature type="compositionally biased region" description="Polar residues" evidence="4">
    <location>
        <begin position="18"/>
        <end position="41"/>
    </location>
</feature>
<keyword evidence="2" id="KW-0963">Cytoplasm</keyword>
<evidence type="ECO:0000313" key="7">
    <source>
        <dbReference type="Proteomes" id="UP000027195"/>
    </source>
</evidence>
<dbReference type="PANTHER" id="PTHR19327:SF0">
    <property type="entry name" value="GOLGIN SUBFAMILY A MEMBER 4"/>
    <property type="match status" value="1"/>
</dbReference>
<accession>A0A067MSM6</accession>
<evidence type="ECO:0000259" key="5">
    <source>
        <dbReference type="Pfam" id="PF07989"/>
    </source>
</evidence>
<proteinExistence type="predicted"/>
<evidence type="ECO:0000313" key="6">
    <source>
        <dbReference type="EMBL" id="KDQ18743.1"/>
    </source>
</evidence>
<dbReference type="EMBL" id="KL198021">
    <property type="protein sequence ID" value="KDQ18743.1"/>
    <property type="molecule type" value="Genomic_DNA"/>
</dbReference>
<dbReference type="HOGENOM" id="CLU_010459_1_0_1"/>
<dbReference type="FunCoup" id="A0A067MSM6">
    <property type="interactions" value="11"/>
</dbReference>
<feature type="region of interest" description="Disordered" evidence="4">
    <location>
        <begin position="128"/>
        <end position="153"/>
    </location>
</feature>
<dbReference type="OrthoDB" id="10255000at2759"/>
<feature type="coiled-coil region" evidence="3">
    <location>
        <begin position="204"/>
        <end position="761"/>
    </location>
</feature>
<protein>
    <recommendedName>
        <fullName evidence="5">Centrosomin N-terminal motif 1 domain-containing protein</fullName>
    </recommendedName>
</protein>
<dbReference type="GO" id="GO:0005737">
    <property type="term" value="C:cytoplasm"/>
    <property type="evidence" value="ECO:0007669"/>
    <property type="project" value="UniProtKB-SubCell"/>
</dbReference>
<evidence type="ECO:0000256" key="2">
    <source>
        <dbReference type="ARBA" id="ARBA00022490"/>
    </source>
</evidence>
<feature type="domain" description="Centrosomin N-terminal motif 1" evidence="5">
    <location>
        <begin position="152"/>
        <end position="225"/>
    </location>
</feature>
<feature type="compositionally biased region" description="Basic and acidic residues" evidence="4">
    <location>
        <begin position="77"/>
        <end position="95"/>
    </location>
</feature>
<dbReference type="Proteomes" id="UP000027195">
    <property type="component" value="Unassembled WGS sequence"/>
</dbReference>
<dbReference type="Pfam" id="PF07989">
    <property type="entry name" value="Cnn_1N"/>
    <property type="match status" value="1"/>
</dbReference>
<reference evidence="7" key="1">
    <citation type="journal article" date="2014" name="Proc. Natl. Acad. Sci. U.S.A.">
        <title>Extensive sampling of basidiomycete genomes demonstrates inadequacy of the white-rot/brown-rot paradigm for wood decay fungi.</title>
        <authorList>
            <person name="Riley R."/>
            <person name="Salamov A.A."/>
            <person name="Brown D.W."/>
            <person name="Nagy L.G."/>
            <person name="Floudas D."/>
            <person name="Held B.W."/>
            <person name="Levasseur A."/>
            <person name="Lombard V."/>
            <person name="Morin E."/>
            <person name="Otillar R."/>
            <person name="Lindquist E.A."/>
            <person name="Sun H."/>
            <person name="LaButti K.M."/>
            <person name="Schmutz J."/>
            <person name="Jabbour D."/>
            <person name="Luo H."/>
            <person name="Baker S.E."/>
            <person name="Pisabarro A.G."/>
            <person name="Walton J.D."/>
            <person name="Blanchette R.A."/>
            <person name="Henrissat B."/>
            <person name="Martin F."/>
            <person name="Cullen D."/>
            <person name="Hibbett D.S."/>
            <person name="Grigoriev I.V."/>
        </authorList>
    </citation>
    <scope>NUCLEOTIDE SEQUENCE [LARGE SCALE GENOMIC DNA]</scope>
    <source>
        <strain evidence="7">FD-172 SS1</strain>
    </source>
</reference>
<feature type="coiled-coil region" evidence="3">
    <location>
        <begin position="790"/>
        <end position="831"/>
    </location>
</feature>
<dbReference type="STRING" id="930990.A0A067MSM6"/>
<dbReference type="AlphaFoldDB" id="A0A067MSM6"/>
<sequence>MPSEALNIRFPDDLVNTPHASPNDSLNLSRISFGTMESSFASPVKPSPLASLPNDPPTPPTQPYNSVRRRGASRFAPELDDKTPVPNKTSREKDLLAVSDGEDTEAAMDTPVRERKLGSLYDTPALGRAKRTRSSLGGPGATTNGKTGLKPSLRDQEDHISNLNKECFALKLKVHFLEEKLHGIRLGEDIEKTHKQNTDLKVEVKLRGRELKRLKKLLLELEDELKQTQEGGIADELKQKLEEKNAELAALKRKLDAAQSRGQSSSSAATLAALQEENDVLLARQEELEEEVHNAKALLEETNEELERMQHLLEQREADESADDRVGKGRRARYEARLEELEAQLHESAQRERELEAGIRERDQQNEMLSDLNERMKAELKEIDRRREEAHIDRSASRVEAYEEREEREALEEEVNILRDKHAATQIALEQKTTQIEALQHEKESMIMDHERMVAEIDDEWRGELLEARGRSEEFQDVLSERENELKEKAERITELEATITELHEKFEHALAHVDRERDEKDSEIESANREIERLAERVWALEEELEESIARLDEIRGDAEERERVAKEVSSTLKEKLATAKAQLTEMTAAYEQCREEILTHRTREDELARNVQDLCDELDAEREARGRTERENREQLERIEREWDEDAEKWRLEMEEKEQKWRKDRDDRDAAYRKAQAELASARTQLNQRTADLESARKSLHALESESRKLGESHTTDRFSLELELDRLRRDLARCEDDLKRARNELADKEAKVRDRESALDRLHVEHRDLATKLATQTQAKINVSEKLDSAQASLKVSEAELASQRTRISELEQRLSKDQRALLSTEHQYRDQLTERNTLLLTIYQYMDKILGVDKTPKKGTASETKPFTNFGVFHDNLITRLKALSQIQLDFDRRCKEAESRYGDKLAEVKKQLDFKWKQIDRFEASVKNLTEVKASWRRKYSAKEGELEAVKSSNTELSAQLTALKRTQHADSPTEIRALTARATIAERRATNAQNQLMQAEERMAALNERTSSSDGKWEARVKEYEMRLKAAEEKVKRERQGAKERVNELEASIRTLQRQIEHTNRRNQQLGEVLEANNAS</sequence>
<dbReference type="PANTHER" id="PTHR19327">
    <property type="entry name" value="GOLGIN"/>
    <property type="match status" value="1"/>
</dbReference>
<dbReference type="Gene3D" id="1.10.287.1490">
    <property type="match status" value="2"/>
</dbReference>
<name>A0A067MSM6_BOTB1</name>
<keyword evidence="3" id="KW-0175">Coiled coil</keyword>
<dbReference type="InterPro" id="IPR012943">
    <property type="entry name" value="Cnn_1N"/>
</dbReference>
<organism evidence="6 7">
    <name type="scientific">Botryobasidium botryosum (strain FD-172 SS1)</name>
    <dbReference type="NCBI Taxonomy" id="930990"/>
    <lineage>
        <taxon>Eukaryota</taxon>
        <taxon>Fungi</taxon>
        <taxon>Dikarya</taxon>
        <taxon>Basidiomycota</taxon>
        <taxon>Agaricomycotina</taxon>
        <taxon>Agaricomycetes</taxon>
        <taxon>Cantharellales</taxon>
        <taxon>Botryobasidiaceae</taxon>
        <taxon>Botryobasidium</taxon>
    </lineage>
</organism>
<gene>
    <name evidence="6" type="ORF">BOTBODRAFT_63599</name>
</gene>
<dbReference type="InParanoid" id="A0A067MSM6"/>